<dbReference type="Proteomes" id="UP000240912">
    <property type="component" value="Unassembled WGS sequence"/>
</dbReference>
<sequence>MIWLKIADTGKTGKNYDLNPAEYYPNTAFRTISQLEQKKTCWDKLPARSDNNFRHQAAFL</sequence>
<proteinExistence type="predicted"/>
<dbReference type="EMBL" id="PYLS01000001">
    <property type="protein sequence ID" value="PST84656.1"/>
    <property type="molecule type" value="Genomic_DNA"/>
</dbReference>
<gene>
    <name evidence="1" type="ORF">C7T94_00540</name>
</gene>
<reference evidence="1 2" key="1">
    <citation type="submission" date="2018-03" db="EMBL/GenBank/DDBJ databases">
        <authorList>
            <person name="Keele B.F."/>
        </authorList>
    </citation>
    <scope>NUCLEOTIDE SEQUENCE [LARGE SCALE GENOMIC DNA]</scope>
    <source>
        <strain evidence="1 2">YL28-9</strain>
    </source>
</reference>
<keyword evidence="2" id="KW-1185">Reference proteome</keyword>
<dbReference type="AlphaFoldDB" id="A0A2T3HQF8"/>
<organism evidence="1 2">
    <name type="scientific">Pedobacter yulinensis</name>
    <dbReference type="NCBI Taxonomy" id="2126353"/>
    <lineage>
        <taxon>Bacteria</taxon>
        <taxon>Pseudomonadati</taxon>
        <taxon>Bacteroidota</taxon>
        <taxon>Sphingobacteriia</taxon>
        <taxon>Sphingobacteriales</taxon>
        <taxon>Sphingobacteriaceae</taxon>
        <taxon>Pedobacter</taxon>
    </lineage>
</organism>
<accession>A0A2T3HQF8</accession>
<name>A0A2T3HQF8_9SPHI</name>
<comment type="caution">
    <text evidence="1">The sequence shown here is derived from an EMBL/GenBank/DDBJ whole genome shotgun (WGS) entry which is preliminary data.</text>
</comment>
<evidence type="ECO:0000313" key="2">
    <source>
        <dbReference type="Proteomes" id="UP000240912"/>
    </source>
</evidence>
<evidence type="ECO:0000313" key="1">
    <source>
        <dbReference type="EMBL" id="PST84656.1"/>
    </source>
</evidence>
<protein>
    <submittedName>
        <fullName evidence="1">Uncharacterized protein</fullName>
    </submittedName>
</protein>